<proteinExistence type="predicted"/>
<dbReference type="GO" id="GO:0042765">
    <property type="term" value="C:GPI-anchor transamidase complex"/>
    <property type="evidence" value="ECO:0007669"/>
    <property type="project" value="InterPro"/>
</dbReference>
<dbReference type="GO" id="GO:0016255">
    <property type="term" value="P:attachment of GPI anchor to protein"/>
    <property type="evidence" value="ECO:0007669"/>
    <property type="project" value="InterPro"/>
</dbReference>
<dbReference type="InParanoid" id="A0A2R5GUS7"/>
<dbReference type="Pfam" id="PF10510">
    <property type="entry name" value="PIG-S"/>
    <property type="match status" value="1"/>
</dbReference>
<dbReference type="UniPathway" id="UPA00196"/>
<organism evidence="1 2">
    <name type="scientific">Hondaea fermentalgiana</name>
    <dbReference type="NCBI Taxonomy" id="2315210"/>
    <lineage>
        <taxon>Eukaryota</taxon>
        <taxon>Sar</taxon>
        <taxon>Stramenopiles</taxon>
        <taxon>Bigyra</taxon>
        <taxon>Labyrinthulomycetes</taxon>
        <taxon>Thraustochytrida</taxon>
        <taxon>Thraustochytriidae</taxon>
        <taxon>Hondaea</taxon>
    </lineage>
</organism>
<dbReference type="AlphaFoldDB" id="A0A2R5GUS7"/>
<accession>A0A2R5GUS7</accession>
<evidence type="ECO:0000313" key="1">
    <source>
        <dbReference type="EMBL" id="GBG34069.1"/>
    </source>
</evidence>
<dbReference type="InterPro" id="IPR019540">
    <property type="entry name" value="PtdIno-glycan_biosynth_class_S"/>
</dbReference>
<comment type="caution">
    <text evidence="1">The sequence shown here is derived from an EMBL/GenBank/DDBJ whole genome shotgun (WGS) entry which is preliminary data.</text>
</comment>
<evidence type="ECO:0000313" key="2">
    <source>
        <dbReference type="Proteomes" id="UP000241890"/>
    </source>
</evidence>
<sequence>MAASAELLRRVVCAVLLVAGCLGLAALVLERALEKSAALPLREAADLEARVAKATADSGTEPGDEDASCTATYRLVLGLMVDESARGPVDWDVEAAVARHLSTFLADVSALARFEIDTQVLYFSTVRASASFTSWHIYLIRRQRTSKMSVETS</sequence>
<keyword evidence="2" id="KW-1185">Reference proteome</keyword>
<gene>
    <name evidence="1" type="ORF">FCC1311_105511</name>
</gene>
<dbReference type="EMBL" id="BEYU01000179">
    <property type="protein sequence ID" value="GBG34069.1"/>
    <property type="molecule type" value="Genomic_DNA"/>
</dbReference>
<reference evidence="1 2" key="1">
    <citation type="submission" date="2017-12" db="EMBL/GenBank/DDBJ databases">
        <title>Sequencing, de novo assembly and annotation of complete genome of a new Thraustochytrid species, strain FCC1311.</title>
        <authorList>
            <person name="Sedici K."/>
            <person name="Godart F."/>
            <person name="Aiese Cigliano R."/>
            <person name="Sanseverino W."/>
            <person name="Barakat M."/>
            <person name="Ortet P."/>
            <person name="Marechal E."/>
            <person name="Cagnac O."/>
            <person name="Amato A."/>
        </authorList>
    </citation>
    <scope>NUCLEOTIDE SEQUENCE [LARGE SCALE GENOMIC DNA]</scope>
</reference>
<name>A0A2R5GUS7_9STRA</name>
<dbReference type="GO" id="GO:0006506">
    <property type="term" value="P:GPI anchor biosynthetic process"/>
    <property type="evidence" value="ECO:0007669"/>
    <property type="project" value="UniProtKB-UniPathway"/>
</dbReference>
<protein>
    <submittedName>
        <fullName evidence="1">GPI transamidase component PIG-S-like</fullName>
    </submittedName>
</protein>
<dbReference type="Proteomes" id="UP000241890">
    <property type="component" value="Unassembled WGS sequence"/>
</dbReference>
<dbReference type="OrthoDB" id="28748at2759"/>